<evidence type="ECO:0000313" key="3">
    <source>
        <dbReference type="Proteomes" id="UP000828390"/>
    </source>
</evidence>
<evidence type="ECO:0000256" key="1">
    <source>
        <dbReference type="SAM" id="MobiDB-lite"/>
    </source>
</evidence>
<accession>A0A9D4D9G2</accession>
<proteinExistence type="predicted"/>
<evidence type="ECO:0000313" key="2">
    <source>
        <dbReference type="EMBL" id="KAH3741448.1"/>
    </source>
</evidence>
<name>A0A9D4D9G2_DREPO</name>
<sequence length="69" mass="7725">MNTLNSGKFRTPFRASCVRRPDLLMACRRTSTCSCPGVLTCDPCRCDLESSTERQEGSNYEHKQVLGIP</sequence>
<organism evidence="2 3">
    <name type="scientific">Dreissena polymorpha</name>
    <name type="common">Zebra mussel</name>
    <name type="synonym">Mytilus polymorpha</name>
    <dbReference type="NCBI Taxonomy" id="45954"/>
    <lineage>
        <taxon>Eukaryota</taxon>
        <taxon>Metazoa</taxon>
        <taxon>Spiralia</taxon>
        <taxon>Lophotrochozoa</taxon>
        <taxon>Mollusca</taxon>
        <taxon>Bivalvia</taxon>
        <taxon>Autobranchia</taxon>
        <taxon>Heteroconchia</taxon>
        <taxon>Euheterodonta</taxon>
        <taxon>Imparidentia</taxon>
        <taxon>Neoheterodontei</taxon>
        <taxon>Myida</taxon>
        <taxon>Dreissenoidea</taxon>
        <taxon>Dreissenidae</taxon>
        <taxon>Dreissena</taxon>
    </lineage>
</organism>
<dbReference type="EMBL" id="JAIWYP010000011">
    <property type="protein sequence ID" value="KAH3741448.1"/>
    <property type="molecule type" value="Genomic_DNA"/>
</dbReference>
<comment type="caution">
    <text evidence="2">The sequence shown here is derived from an EMBL/GenBank/DDBJ whole genome shotgun (WGS) entry which is preliminary data.</text>
</comment>
<dbReference type="Proteomes" id="UP000828390">
    <property type="component" value="Unassembled WGS sequence"/>
</dbReference>
<reference evidence="2" key="2">
    <citation type="submission" date="2020-11" db="EMBL/GenBank/DDBJ databases">
        <authorList>
            <person name="McCartney M.A."/>
            <person name="Auch B."/>
            <person name="Kono T."/>
            <person name="Mallez S."/>
            <person name="Becker A."/>
            <person name="Gohl D.M."/>
            <person name="Silverstein K.A.T."/>
            <person name="Koren S."/>
            <person name="Bechman K.B."/>
            <person name="Herman A."/>
            <person name="Abrahante J.E."/>
            <person name="Garbe J."/>
        </authorList>
    </citation>
    <scope>NUCLEOTIDE SEQUENCE</scope>
    <source>
        <strain evidence="2">Duluth1</strain>
        <tissue evidence="2">Whole animal</tissue>
    </source>
</reference>
<gene>
    <name evidence="2" type="ORF">DPMN_048173</name>
</gene>
<feature type="region of interest" description="Disordered" evidence="1">
    <location>
        <begin position="50"/>
        <end position="69"/>
    </location>
</feature>
<keyword evidence="3" id="KW-1185">Reference proteome</keyword>
<protein>
    <submittedName>
        <fullName evidence="2">Uncharacterized protein</fullName>
    </submittedName>
</protein>
<reference evidence="2" key="1">
    <citation type="journal article" date="2019" name="bioRxiv">
        <title>The Genome of the Zebra Mussel, Dreissena polymorpha: A Resource for Invasive Species Research.</title>
        <authorList>
            <person name="McCartney M.A."/>
            <person name="Auch B."/>
            <person name="Kono T."/>
            <person name="Mallez S."/>
            <person name="Zhang Y."/>
            <person name="Obille A."/>
            <person name="Becker A."/>
            <person name="Abrahante J.E."/>
            <person name="Garbe J."/>
            <person name="Badalamenti J.P."/>
            <person name="Herman A."/>
            <person name="Mangelson H."/>
            <person name="Liachko I."/>
            <person name="Sullivan S."/>
            <person name="Sone E.D."/>
            <person name="Koren S."/>
            <person name="Silverstein K.A.T."/>
            <person name="Beckman K.B."/>
            <person name="Gohl D.M."/>
        </authorList>
    </citation>
    <scope>NUCLEOTIDE SEQUENCE</scope>
    <source>
        <strain evidence="2">Duluth1</strain>
        <tissue evidence="2">Whole animal</tissue>
    </source>
</reference>
<dbReference type="AlphaFoldDB" id="A0A9D4D9G2"/>